<dbReference type="PROSITE" id="PS51352">
    <property type="entry name" value="THIOREDOXIN_2"/>
    <property type="match status" value="1"/>
</dbReference>
<keyword evidence="3" id="KW-1185">Reference proteome</keyword>
<dbReference type="RefSeq" id="WP_015755710.1">
    <property type="nucleotide sequence ID" value="NC_013222.1"/>
</dbReference>
<dbReference type="KEGG" id="rbi:RB2501_02580"/>
<name>A4CPF3_ROBBH</name>
<evidence type="ECO:0000313" key="2">
    <source>
        <dbReference type="EMBL" id="EAR14274.1"/>
    </source>
</evidence>
<feature type="domain" description="Thioredoxin" evidence="1">
    <location>
        <begin position="72"/>
        <end position="195"/>
    </location>
</feature>
<dbReference type="AlphaFoldDB" id="A4CPF3"/>
<dbReference type="EMBL" id="CP001712">
    <property type="protein sequence ID" value="EAR14274.1"/>
    <property type="molecule type" value="Genomic_DNA"/>
</dbReference>
<dbReference type="PROSITE" id="PS51257">
    <property type="entry name" value="PROKAR_LIPOPROTEIN"/>
    <property type="match status" value="1"/>
</dbReference>
<organism evidence="2 3">
    <name type="scientific">Robiginitalea biformata (strain ATCC BAA-864 / DSM 15991 / KCTC 12146 / HTCC2501)</name>
    <dbReference type="NCBI Taxonomy" id="313596"/>
    <lineage>
        <taxon>Bacteria</taxon>
        <taxon>Pseudomonadati</taxon>
        <taxon>Bacteroidota</taxon>
        <taxon>Flavobacteriia</taxon>
        <taxon>Flavobacteriales</taxon>
        <taxon>Flavobacteriaceae</taxon>
        <taxon>Robiginitalea</taxon>
    </lineage>
</organism>
<sequence length="202" mass="22616">MKHLTLPRMVTRNSLARALTPLLTPTYLLLAACTVLLAGCKAQPAHTAVRMPDQGTEILVGTAAIDSLHAQPFAGWYEPNLAAYEPDPEKIAELEDLLEGIDITLFMGTWCEDSQREVPRFVKILEKAGYPADEVELITMTREKDTPQGYEEGFGIINVPTFIFYRDGEELGRIVEYPIEGLETDMVKILSGAPYRHAYDWD</sequence>
<dbReference type="Gene3D" id="3.40.30.10">
    <property type="entry name" value="Glutaredoxin"/>
    <property type="match status" value="1"/>
</dbReference>
<dbReference type="HOGENOM" id="CLU_121365_0_0_10"/>
<dbReference type="eggNOG" id="COG0526">
    <property type="taxonomic scope" value="Bacteria"/>
</dbReference>
<evidence type="ECO:0000313" key="3">
    <source>
        <dbReference type="Proteomes" id="UP000009049"/>
    </source>
</evidence>
<evidence type="ECO:0000259" key="1">
    <source>
        <dbReference type="PROSITE" id="PS51352"/>
    </source>
</evidence>
<dbReference type="Pfam" id="PF14595">
    <property type="entry name" value="Thioredoxin_9"/>
    <property type="match status" value="1"/>
</dbReference>
<dbReference type="STRING" id="313596.RB2501_02580"/>
<dbReference type="OrthoDB" id="6398367at2"/>
<proteinExistence type="predicted"/>
<dbReference type="CDD" id="cd02947">
    <property type="entry name" value="TRX_family"/>
    <property type="match status" value="1"/>
</dbReference>
<accession>A4CPF3</accession>
<gene>
    <name evidence="2" type="ordered locus">RB2501_02580</name>
</gene>
<dbReference type="InterPro" id="IPR013766">
    <property type="entry name" value="Thioredoxin_domain"/>
</dbReference>
<protein>
    <recommendedName>
        <fullName evidence="1">Thioredoxin domain-containing protein</fullName>
    </recommendedName>
</protein>
<dbReference type="InterPro" id="IPR036249">
    <property type="entry name" value="Thioredoxin-like_sf"/>
</dbReference>
<dbReference type="Proteomes" id="UP000009049">
    <property type="component" value="Chromosome"/>
</dbReference>
<dbReference type="SUPFAM" id="SSF52833">
    <property type="entry name" value="Thioredoxin-like"/>
    <property type="match status" value="1"/>
</dbReference>
<reference evidence="2 3" key="1">
    <citation type="journal article" date="2009" name="J. Bacteriol.">
        <title>Complete genome sequence of Robiginitalea biformata HTCC2501.</title>
        <authorList>
            <person name="Oh H.M."/>
            <person name="Giovannoni S.J."/>
            <person name="Lee K."/>
            <person name="Ferriera S."/>
            <person name="Johnson J."/>
            <person name="Cho J.C."/>
        </authorList>
    </citation>
    <scope>NUCLEOTIDE SEQUENCE [LARGE SCALE GENOMIC DNA]</scope>
    <source>
        <strain evidence="3">ATCC BAA-864 / HTCC2501 / KCTC 12146</strain>
    </source>
</reference>